<reference evidence="3 4" key="1">
    <citation type="journal article" date="2012" name="Int. J. Syst. Evol. Microbiol.">
        <title>Vibrio caribbeanicus sp. nov., isolated from the marine sponge Scleritoderma cyanea.</title>
        <authorList>
            <person name="Hoffmann M."/>
            <person name="Monday S.R."/>
            <person name="Allard M.W."/>
            <person name="Strain E.A."/>
            <person name="Whittaker P."/>
            <person name="Naum M."/>
            <person name="McCarthy P.J."/>
            <person name="Lopez J.V."/>
            <person name="Fischer M."/>
            <person name="Brown E.W."/>
        </authorList>
    </citation>
    <scope>NUCLEOTIDE SEQUENCE [LARGE SCALE GENOMIC DNA]</scope>
    <source>
        <strain evidence="3 4">LMG 19158</strain>
    </source>
</reference>
<feature type="compositionally biased region" description="Polar residues" evidence="1">
    <location>
        <begin position="222"/>
        <end position="231"/>
    </location>
</feature>
<gene>
    <name evidence="3" type="ORF">VIS19158_02895</name>
</gene>
<dbReference type="RefSeq" id="WP_005594466.1">
    <property type="nucleotide sequence ID" value="NZ_AFWE01000078.1"/>
</dbReference>
<evidence type="ECO:0000256" key="1">
    <source>
        <dbReference type="SAM" id="MobiDB-lite"/>
    </source>
</evidence>
<protein>
    <submittedName>
        <fullName evidence="3">Uncharacterized protein</fullName>
    </submittedName>
</protein>
<evidence type="ECO:0000313" key="4">
    <source>
        <dbReference type="Proteomes" id="UP000004349"/>
    </source>
</evidence>
<sequence>MKKITLFLLLFYLPLGSVLAQDTLHKSAIDALVTPTLLLGKGRYSQAAESFHAQSTAVLTLEKQLGAQGMWQVAGLAEGLAAIAAEKSNNPIAYQYWSNSVRYFLMSGGSWSQLQSQLHQEFEQATTRLQVNMAPGDTGASIDNTWLELFSLVEVWQEKLDYFSYRSPSSGLAQQATKPSASVSGDNRSNGSQLRQYSPKKPLQLNGTFRGKKVIQTNVNTSLKQTQSAKTSAPRVTPIAANNTNDTGEQNIQPKTEQQPVTIVTPIVVEGDIIERDHVTKTIKGDQQASSQTESKSEEKLISRGNLGSESSKGVEASQRRSFAPSTE</sequence>
<feature type="compositionally biased region" description="Polar residues" evidence="1">
    <location>
        <begin position="240"/>
        <end position="257"/>
    </location>
</feature>
<comment type="caution">
    <text evidence="3">The sequence shown here is derived from an EMBL/GenBank/DDBJ whole genome shotgun (WGS) entry which is preliminary data.</text>
</comment>
<feature type="region of interest" description="Disordered" evidence="1">
    <location>
        <begin position="282"/>
        <end position="328"/>
    </location>
</feature>
<feature type="signal peptide" evidence="2">
    <location>
        <begin position="1"/>
        <end position="20"/>
    </location>
</feature>
<dbReference type="EMBL" id="AFWE01000078">
    <property type="protein sequence ID" value="EGU38722.1"/>
    <property type="molecule type" value="Genomic_DNA"/>
</dbReference>
<proteinExistence type="predicted"/>
<feature type="chain" id="PRO_5003393407" evidence="2">
    <location>
        <begin position="21"/>
        <end position="328"/>
    </location>
</feature>
<organism evidence="3 4">
    <name type="scientific">Vibrio scophthalmi LMG 19158</name>
    <dbReference type="NCBI Taxonomy" id="870967"/>
    <lineage>
        <taxon>Bacteria</taxon>
        <taxon>Pseudomonadati</taxon>
        <taxon>Pseudomonadota</taxon>
        <taxon>Gammaproteobacteria</taxon>
        <taxon>Vibrionales</taxon>
        <taxon>Vibrionaceae</taxon>
        <taxon>Vibrio</taxon>
    </lineage>
</organism>
<keyword evidence="2" id="KW-0732">Signal</keyword>
<feature type="region of interest" description="Disordered" evidence="1">
    <location>
        <begin position="222"/>
        <end position="257"/>
    </location>
</feature>
<dbReference type="eggNOG" id="ENOG5033Y7V">
    <property type="taxonomic scope" value="Bacteria"/>
</dbReference>
<feature type="region of interest" description="Disordered" evidence="1">
    <location>
        <begin position="169"/>
        <end position="205"/>
    </location>
</feature>
<dbReference type="Proteomes" id="UP000004349">
    <property type="component" value="Unassembled WGS sequence"/>
</dbReference>
<accession>F9RM22</accession>
<evidence type="ECO:0000256" key="2">
    <source>
        <dbReference type="SAM" id="SignalP"/>
    </source>
</evidence>
<feature type="compositionally biased region" description="Polar residues" evidence="1">
    <location>
        <begin position="169"/>
        <end position="196"/>
    </location>
</feature>
<dbReference type="AlphaFoldDB" id="F9RM22"/>
<name>F9RM22_9VIBR</name>
<feature type="compositionally biased region" description="Polar residues" evidence="1">
    <location>
        <begin position="285"/>
        <end position="294"/>
    </location>
</feature>
<evidence type="ECO:0000313" key="3">
    <source>
        <dbReference type="EMBL" id="EGU38722.1"/>
    </source>
</evidence>